<name>A0A8J5IBT5_9STRA</name>
<evidence type="ECO:0008006" key="3">
    <source>
        <dbReference type="Google" id="ProtNLM"/>
    </source>
</evidence>
<organism evidence="1 2">
    <name type="scientific">Phytophthora aleatoria</name>
    <dbReference type="NCBI Taxonomy" id="2496075"/>
    <lineage>
        <taxon>Eukaryota</taxon>
        <taxon>Sar</taxon>
        <taxon>Stramenopiles</taxon>
        <taxon>Oomycota</taxon>
        <taxon>Peronosporomycetes</taxon>
        <taxon>Peronosporales</taxon>
        <taxon>Peronosporaceae</taxon>
        <taxon>Phytophthora</taxon>
    </lineage>
</organism>
<evidence type="ECO:0000313" key="2">
    <source>
        <dbReference type="Proteomes" id="UP000709295"/>
    </source>
</evidence>
<reference evidence="1" key="1">
    <citation type="submission" date="2021-01" db="EMBL/GenBank/DDBJ databases">
        <title>Phytophthora aleatoria, a newly-described species from Pinus radiata is distinct from Phytophthora cactorum isolates based on comparative genomics.</title>
        <authorList>
            <person name="Mcdougal R."/>
            <person name="Panda P."/>
            <person name="Williams N."/>
            <person name="Studholme D.J."/>
        </authorList>
    </citation>
    <scope>NUCLEOTIDE SEQUENCE</scope>
    <source>
        <strain evidence="1">NZFS 4037</strain>
    </source>
</reference>
<protein>
    <recommendedName>
        <fullName evidence="3">Crinkler (CRN) family protein</fullName>
    </recommendedName>
</protein>
<dbReference type="Proteomes" id="UP000709295">
    <property type="component" value="Unassembled WGS sequence"/>
</dbReference>
<sequence>METKGAVPSTFRTYREETVDKFFGILFPLDGGLHLPVVFVRAPPLSGKSGLCDLLYNYIVDHRQDALVAQILANVMKPGESLASLFNDHYGGTLQKFRTYKSDRAVLIDQAQITYDDVWFWTGDVKNALDSRSPGLRFVLFSSYGSFDPYCSERCSGTPVEIPLGNTFGLNATESKPSLQ</sequence>
<accession>A0A8J5IBT5</accession>
<comment type="caution">
    <text evidence="1">The sequence shown here is derived from an EMBL/GenBank/DDBJ whole genome shotgun (WGS) entry which is preliminary data.</text>
</comment>
<proteinExistence type="predicted"/>
<keyword evidence="2" id="KW-1185">Reference proteome</keyword>
<dbReference type="EMBL" id="JAENGY010002904">
    <property type="protein sequence ID" value="KAG6942898.1"/>
    <property type="molecule type" value="Genomic_DNA"/>
</dbReference>
<evidence type="ECO:0000313" key="1">
    <source>
        <dbReference type="EMBL" id="KAG6942898.1"/>
    </source>
</evidence>
<gene>
    <name evidence="1" type="ORF">JG688_00017864</name>
</gene>
<dbReference type="AlphaFoldDB" id="A0A8J5IBT5"/>